<accession>A0A1C7N3I9</accession>
<dbReference type="Proteomes" id="UP000093000">
    <property type="component" value="Unassembled WGS sequence"/>
</dbReference>
<comment type="caution">
    <text evidence="1">The sequence shown here is derived from an EMBL/GenBank/DDBJ whole genome shotgun (WGS) entry which is preliminary data.</text>
</comment>
<dbReference type="EMBL" id="LUGH01000621">
    <property type="protein sequence ID" value="OBZ83682.1"/>
    <property type="molecule type" value="Genomic_DNA"/>
</dbReference>
<dbReference type="InterPro" id="IPR024368">
    <property type="entry name" value="Ecl1/2/3"/>
</dbReference>
<gene>
    <name evidence="1" type="ORF">A0J61_08266</name>
</gene>
<reference evidence="1 2" key="1">
    <citation type="submission" date="2016-03" db="EMBL/GenBank/DDBJ databases">
        <title>Choanephora cucurbitarum.</title>
        <authorList>
            <person name="Min B."/>
            <person name="Park H."/>
            <person name="Park J.-H."/>
            <person name="Shin H.-D."/>
            <person name="Choi I.-G."/>
        </authorList>
    </citation>
    <scope>NUCLEOTIDE SEQUENCE [LARGE SCALE GENOMIC DNA]</scope>
    <source>
        <strain evidence="1 2">KUS-F28377</strain>
    </source>
</reference>
<organism evidence="1 2">
    <name type="scientific">Choanephora cucurbitarum</name>
    <dbReference type="NCBI Taxonomy" id="101091"/>
    <lineage>
        <taxon>Eukaryota</taxon>
        <taxon>Fungi</taxon>
        <taxon>Fungi incertae sedis</taxon>
        <taxon>Mucoromycota</taxon>
        <taxon>Mucoromycotina</taxon>
        <taxon>Mucoromycetes</taxon>
        <taxon>Mucorales</taxon>
        <taxon>Mucorineae</taxon>
        <taxon>Choanephoraceae</taxon>
        <taxon>Choanephoroideae</taxon>
        <taxon>Choanephora</taxon>
    </lineage>
</organism>
<name>A0A1C7N3I9_9FUNG</name>
<keyword evidence="2" id="KW-1185">Reference proteome</keyword>
<evidence type="ECO:0000313" key="1">
    <source>
        <dbReference type="EMBL" id="OBZ83682.1"/>
    </source>
</evidence>
<sequence length="92" mass="10899">MDLSWCIICDSRIPDEWMMANNSLYCSQECRQKDDVKTETLKPWMTRKSTARHHLYRTVAPTTAYPWVPLYRKRRGSAVLRCIVQPSSHLIR</sequence>
<protein>
    <submittedName>
        <fullName evidence="1">Uncharacterized protein</fullName>
    </submittedName>
</protein>
<dbReference type="AlphaFoldDB" id="A0A1C7N3I9"/>
<dbReference type="Pfam" id="PF12855">
    <property type="entry name" value="Ecl1"/>
    <property type="match status" value="1"/>
</dbReference>
<proteinExistence type="predicted"/>
<evidence type="ECO:0000313" key="2">
    <source>
        <dbReference type="Proteomes" id="UP000093000"/>
    </source>
</evidence>
<dbReference type="InParanoid" id="A0A1C7N3I9"/>
<dbReference type="OrthoDB" id="2563506at2759"/>